<evidence type="ECO:0000313" key="2">
    <source>
        <dbReference type="Proteomes" id="UP000774326"/>
    </source>
</evidence>
<dbReference type="EMBL" id="JAEUBG010004634">
    <property type="protein sequence ID" value="KAH3681004.1"/>
    <property type="molecule type" value="Genomic_DNA"/>
</dbReference>
<reference evidence="1" key="1">
    <citation type="journal article" date="2021" name="Open Biol.">
        <title>Shared evolutionary footprints suggest mitochondrial oxidative damage underlies multiple complex I losses in fungi.</title>
        <authorList>
            <person name="Schikora-Tamarit M.A."/>
            <person name="Marcet-Houben M."/>
            <person name="Nosek J."/>
            <person name="Gabaldon T."/>
        </authorList>
    </citation>
    <scope>NUCLEOTIDE SEQUENCE</scope>
    <source>
        <strain evidence="1">CBS2887</strain>
    </source>
</reference>
<gene>
    <name evidence="1" type="ORF">WICPIJ_008012</name>
</gene>
<protein>
    <submittedName>
        <fullName evidence="1">Uncharacterized protein</fullName>
    </submittedName>
</protein>
<proteinExistence type="predicted"/>
<keyword evidence="2" id="KW-1185">Reference proteome</keyword>
<reference evidence="1" key="2">
    <citation type="submission" date="2021-01" db="EMBL/GenBank/DDBJ databases">
        <authorList>
            <person name="Schikora-Tamarit M.A."/>
        </authorList>
    </citation>
    <scope>NUCLEOTIDE SEQUENCE</scope>
    <source>
        <strain evidence="1">CBS2887</strain>
    </source>
</reference>
<name>A0A9P8TJE2_WICPI</name>
<dbReference type="AlphaFoldDB" id="A0A9P8TJE2"/>
<comment type="caution">
    <text evidence="1">The sequence shown here is derived from an EMBL/GenBank/DDBJ whole genome shotgun (WGS) entry which is preliminary data.</text>
</comment>
<organism evidence="1 2">
    <name type="scientific">Wickerhamomyces pijperi</name>
    <name type="common">Yeast</name>
    <name type="synonym">Pichia pijperi</name>
    <dbReference type="NCBI Taxonomy" id="599730"/>
    <lineage>
        <taxon>Eukaryota</taxon>
        <taxon>Fungi</taxon>
        <taxon>Dikarya</taxon>
        <taxon>Ascomycota</taxon>
        <taxon>Saccharomycotina</taxon>
        <taxon>Saccharomycetes</taxon>
        <taxon>Phaffomycetales</taxon>
        <taxon>Wickerhamomycetaceae</taxon>
        <taxon>Wickerhamomyces</taxon>
    </lineage>
</organism>
<sequence>MSEKSNSWNSVCKPLKNSSNGCGSLEKLTKIKPWSVTWVLMAGPLLLSDDWVGSVSANVVEGLDGPVLGLDQEELDTHDVVGKVVTGLLEGGGVSSVQPGLHEDGTLFQLEDLLGEPP</sequence>
<accession>A0A9P8TJE2</accession>
<dbReference type="Proteomes" id="UP000774326">
    <property type="component" value="Unassembled WGS sequence"/>
</dbReference>
<evidence type="ECO:0000313" key="1">
    <source>
        <dbReference type="EMBL" id="KAH3681004.1"/>
    </source>
</evidence>